<keyword evidence="1" id="KW-0732">Signal</keyword>
<sequence length="458" mass="50241">MKTKEQGSRMSRRKFLGLAAVAASSLATLAAAPRTGSRPLSDQEKKDLKNAWSTFKNKSTQPKVKGFESSHGKVEGVSDLVDNTVLEEGLVLPKDWVKTPEEAAAIFGGKAEYWRQDVYINEKGEKKWGGAWVLEAFDKRTDGGTNEDGTNYDYTKPPKYTTISLGKFEEKGTAYATFWNGKENTYGTSSHSPTMAVEQAVVRPVPEDSVNCPTPELQRALAARGAMTDLFKFLNNDPNVDKVNVALSRPDGWKTFKPGELPIVQLGENFVPSENTPLNPKEAAQQYGGNDYNWSLDVYNGNTWDGTFIYEGFNLKPGLAARPDGLYLNRNGQPIPMDQIYDFSGPVSRSTITLPDNQTRLTFWDGGEDQIYGAGAGPLQTPFAVEQAVVRATPTGEFCSDPFQANPSAKYGVAADVRGFLTNDPHVADINVALWQGQQWTQYAPGALDPNNLPGFLQ</sequence>
<accession>A0A1F7IXB6</accession>
<feature type="signal peptide" evidence="1">
    <location>
        <begin position="1"/>
        <end position="30"/>
    </location>
</feature>
<organism evidence="2 3">
    <name type="scientific">Candidatus Roizmanbacteria bacterium RIFCSPLOWO2_01_FULL_38_12</name>
    <dbReference type="NCBI Taxonomy" id="1802061"/>
    <lineage>
        <taxon>Bacteria</taxon>
        <taxon>Candidatus Roizmaniibacteriota</taxon>
    </lineage>
</organism>
<reference evidence="2 3" key="1">
    <citation type="journal article" date="2016" name="Nat. Commun.">
        <title>Thousands of microbial genomes shed light on interconnected biogeochemical processes in an aquifer system.</title>
        <authorList>
            <person name="Anantharaman K."/>
            <person name="Brown C.T."/>
            <person name="Hug L.A."/>
            <person name="Sharon I."/>
            <person name="Castelle C.J."/>
            <person name="Probst A.J."/>
            <person name="Thomas B.C."/>
            <person name="Singh A."/>
            <person name="Wilkins M.J."/>
            <person name="Karaoz U."/>
            <person name="Brodie E.L."/>
            <person name="Williams K.H."/>
            <person name="Hubbard S.S."/>
            <person name="Banfield J.F."/>
        </authorList>
    </citation>
    <scope>NUCLEOTIDE SEQUENCE [LARGE SCALE GENOMIC DNA]</scope>
</reference>
<dbReference type="InterPro" id="IPR006311">
    <property type="entry name" value="TAT_signal"/>
</dbReference>
<dbReference type="Proteomes" id="UP000177141">
    <property type="component" value="Unassembled WGS sequence"/>
</dbReference>
<dbReference type="AlphaFoldDB" id="A0A1F7IXB6"/>
<dbReference type="PROSITE" id="PS51318">
    <property type="entry name" value="TAT"/>
    <property type="match status" value="1"/>
</dbReference>
<protein>
    <submittedName>
        <fullName evidence="2">Uncharacterized protein</fullName>
    </submittedName>
</protein>
<name>A0A1F7IXB6_9BACT</name>
<evidence type="ECO:0000256" key="1">
    <source>
        <dbReference type="SAM" id="SignalP"/>
    </source>
</evidence>
<evidence type="ECO:0000313" key="3">
    <source>
        <dbReference type="Proteomes" id="UP000177141"/>
    </source>
</evidence>
<gene>
    <name evidence="2" type="ORF">A3A93_04360</name>
</gene>
<dbReference type="STRING" id="1802061.A3A93_04360"/>
<feature type="chain" id="PRO_5009529381" evidence="1">
    <location>
        <begin position="31"/>
        <end position="458"/>
    </location>
</feature>
<dbReference type="EMBL" id="MGAL01000024">
    <property type="protein sequence ID" value="OGK48006.1"/>
    <property type="molecule type" value="Genomic_DNA"/>
</dbReference>
<proteinExistence type="predicted"/>
<comment type="caution">
    <text evidence="2">The sequence shown here is derived from an EMBL/GenBank/DDBJ whole genome shotgun (WGS) entry which is preliminary data.</text>
</comment>
<evidence type="ECO:0000313" key="2">
    <source>
        <dbReference type="EMBL" id="OGK48006.1"/>
    </source>
</evidence>